<feature type="compositionally biased region" description="Basic residues" evidence="2">
    <location>
        <begin position="982"/>
        <end position="991"/>
    </location>
</feature>
<gene>
    <name evidence="4" type="ORF">Tci_013598</name>
</gene>
<dbReference type="Gene3D" id="3.30.420.10">
    <property type="entry name" value="Ribonuclease H-like superfamily/Ribonuclease H"/>
    <property type="match status" value="1"/>
</dbReference>
<dbReference type="PANTHER" id="PTHR11439:SF495">
    <property type="entry name" value="REVERSE TRANSCRIPTASE, RNA-DEPENDENT DNA POLYMERASE-RELATED"/>
    <property type="match status" value="1"/>
</dbReference>
<dbReference type="InterPro" id="IPR013103">
    <property type="entry name" value="RVT_2"/>
</dbReference>
<sequence length="2269" mass="260134">TPTEIRDPTCQTLHIRLFSNAGRRDRPLVFGLRLFKTYDRVSLTAQEFRKKFIETVRFGNDHFGAIMGYGYYVIDVEVAFRKHSCYIRDVNGVELIKGNRGTNLYTIYVEDMMKSSPIYLPSKASKNKSWLWHRRLNHLNFGTINDLARKDLVRGLPRLECEKEFVIKFLKKIQVGLNKTVRYIHTDNGTEIVNLVLTEYYESVSIFHQKSVSRTPQQNGVVKIQNRTLVEAARTMLIFSKALMLLSAEAVATAFYPQNRSFIHTRHNKNSYELVHDKKPDLKFLCVFGALCYPTNDSEDLGKLRPTTDIGIFFSYAPNRKGPEPILLTSGQISLGLLPDPVPAALYVPPTNKDLEILFQPMFDEYFKPLGVERSVPPAPAVQVLVVSAVKLDEYGDVLKNKAWLVAKGYRQEEGIDFKESYALIAWIEAIRTFIANVASKNMIIYQMDVKTAFLNDDIIFTSTDPKAYDIFSKEMNSKFQMLMIGQMLFFLGLLVSQCPEGIFINQSKYAQEILLKYEMNISDPVDTPMVDRLKLNEDPLGIPVDQTRFQGMVGSLMYLTASRPDLVFVVCMCARYQAKPTKKHLEYSRSNHINIRHHFIREQVENDVVELYFVTTDYQLADIFTKALPREQFEFLLSRLGMKKVDYNTPMETQKPLLKDEDGEKVDVRMYRSMIGSLMYLTSLRPDIMFAVYVCARYQVNPKVSHLHDVKRIFTYLKGQPKLGLWYPKDSLFDLVAYTDSDYARASLDRKSTTEGCQFLGCRLISWQCKKQTVVANSTTKAKYVAASSCCGQVLWTQNQLLDYGYNFMHTKIFIDNNSTICIIKNHVFYSKTKHIKIIHHFIRDCNEKKLIQMVKIHTDKNVADLLTKAFDFWSTAMAETINEEAQLHVRVDGKKIIITKASIRRYLQLAAEEGVDCFPNYTIFGQLALMGRVAKGFFGRVTSLFPTTVVQSKLGEGSAMPTNPHRTPTILQSSSSQPQKIHKPKKLKRKDTQVPQPSSPTDNVTDKAVYKELGDNLVRVATTDSSLRADQDSGNITKTQSKATRNESSSQGTNSGGGPKCQETIGDTTAQTRFESVSKLSNDSLLARGNTLQSDEDILKLNELMALRIIFQNKVLELEKTKTSQYNEIASLKRKVKKLEKRNMSRTHKLKRLYKVSLTASVESSDDEESLGEDASKQGRIEAIDADEDIILVNDQDDADKDMFDVNVLGGEEVFVVAGQNKSVVNITTKELTLAQALEALKTSKSKVKGLVIQEPEEPMKPKKKDQIRLDEEAAKRLQAQKQEELSDAEKATLFQQLLEKRRKHFVAKRAEEKRNKPPTQAQKRKIMCTYLKNIEGYKLKDLKLKEFDKIQEMIDRAFKRVNTFEDIRIEFVKRKEKRAGEELIQKSTKKQKVDDDKEKAELKQLIETILDKEEVAIDVIPLAVKSPRIIDWTIHKEGKKSNYQIVRADEMSQMYMIFSQMLKNIDREYLEDLYKLSMQIYMLVEKKYPLTPPTLSMMLEKKLQIDYESEMAYWVCKLIKKQLKKIKSLLDVVGITATYVCVNAAQLELVLLVNFNEKYSKWLLLLVQSDAIMDFVNKLDYPREIHFVSRMVVNNLYQPWRAILSMINQCLISKTSGFDRPRSGSSNALGNAPYYNAYLEMVAKHDKKIASKEGGKKNSASRDDKPKKPVSSKQSKVHQLKNLSYSDELETFQAHGQALVSGVAIREQVEEATQQLLVVEGKGKAIATNEQDAQSLLAPHTSKRKSTTDQFIFHRRTPATKEASTGPSAQPQDDAFANIVRDAPSPADAETGPDIDINTSTANTEVLYAKDVQGEEISHMVVLEEKIAKLDEGQAGSDPGKTPESRPLPEHKHMDEVQAGPNPRQSYEALVGPNPEPMHDNFIATVYPNVHEILKHTTKEHVYLKNPLSSSGTLSSMKKIDDAFTFDDQFLNDKPTEEETRKTTIETEAESMSFFLFIKPLHQFLLYPHPSSTFHHQNRSTSRQQQSTTDSLLASRVLTLEQRYADLEKKRKLQDQTTQAVHVVLQAPLRDRFRELPEADMKEILHQRIFESGSYKSLPKHVALYEALEASMERTNRDEFLAEKDKLRKRRRDDQDPPQSPPHKTDQSKKTSIPLWIESERDYAISVACGISDWWFKRKEFYITRHSAPSDRSTVRSHMQILSVVSLKTISRYDYTYLKEIVLRRADYKEYKISKSDFKNLHPNNFEDLYFLYLQGKLNHLSESDKVHLFNTVNMWIRNIVIRKRVEDLQLEIERYQTKLNLTEPN</sequence>
<dbReference type="InterPro" id="IPR001584">
    <property type="entry name" value="Integrase_cat-core"/>
</dbReference>
<feature type="region of interest" description="Disordered" evidence="2">
    <location>
        <begin position="956"/>
        <end position="1011"/>
    </location>
</feature>
<dbReference type="GO" id="GO:0015074">
    <property type="term" value="P:DNA integration"/>
    <property type="evidence" value="ECO:0007669"/>
    <property type="project" value="InterPro"/>
</dbReference>
<dbReference type="Pfam" id="PF07727">
    <property type="entry name" value="RVT_2"/>
    <property type="match status" value="1"/>
</dbReference>
<feature type="compositionally biased region" description="Polar residues" evidence="2">
    <location>
        <begin position="962"/>
        <end position="981"/>
    </location>
</feature>
<organism evidence="4">
    <name type="scientific">Tanacetum cinerariifolium</name>
    <name type="common">Dalmatian daisy</name>
    <name type="synonym">Chrysanthemum cinerariifolium</name>
    <dbReference type="NCBI Taxonomy" id="118510"/>
    <lineage>
        <taxon>Eukaryota</taxon>
        <taxon>Viridiplantae</taxon>
        <taxon>Streptophyta</taxon>
        <taxon>Embryophyta</taxon>
        <taxon>Tracheophyta</taxon>
        <taxon>Spermatophyta</taxon>
        <taxon>Magnoliopsida</taxon>
        <taxon>eudicotyledons</taxon>
        <taxon>Gunneridae</taxon>
        <taxon>Pentapetalae</taxon>
        <taxon>asterids</taxon>
        <taxon>campanulids</taxon>
        <taxon>Asterales</taxon>
        <taxon>Asteraceae</taxon>
        <taxon>Asteroideae</taxon>
        <taxon>Anthemideae</taxon>
        <taxon>Anthemidinae</taxon>
        <taxon>Tanacetum</taxon>
    </lineage>
</organism>
<feature type="region of interest" description="Disordered" evidence="2">
    <location>
        <begin position="1024"/>
        <end position="1065"/>
    </location>
</feature>
<dbReference type="InterPro" id="IPR036397">
    <property type="entry name" value="RNaseH_sf"/>
</dbReference>
<dbReference type="InterPro" id="IPR025724">
    <property type="entry name" value="GAG-pre-integrase_dom"/>
</dbReference>
<dbReference type="PANTHER" id="PTHR11439">
    <property type="entry name" value="GAG-POL-RELATED RETROTRANSPOSON"/>
    <property type="match status" value="1"/>
</dbReference>
<proteinExistence type="predicted"/>
<protein>
    <recommendedName>
        <fullName evidence="3">Integrase catalytic domain-containing protein</fullName>
    </recommendedName>
</protein>
<evidence type="ECO:0000256" key="2">
    <source>
        <dbReference type="SAM" id="MobiDB-lite"/>
    </source>
</evidence>
<feature type="compositionally biased region" description="Basic and acidic residues" evidence="2">
    <location>
        <begin position="1652"/>
        <end position="1670"/>
    </location>
</feature>
<accession>A0A6L2JY55</accession>
<keyword evidence="1" id="KW-0175">Coiled coil</keyword>
<feature type="region of interest" description="Disordered" evidence="2">
    <location>
        <begin position="1833"/>
        <end position="1877"/>
    </location>
</feature>
<dbReference type="GO" id="GO:0003676">
    <property type="term" value="F:nucleic acid binding"/>
    <property type="evidence" value="ECO:0007669"/>
    <property type="project" value="InterPro"/>
</dbReference>
<dbReference type="Pfam" id="PF13976">
    <property type="entry name" value="gag_pre-integrs"/>
    <property type="match status" value="1"/>
</dbReference>
<reference evidence="4" key="1">
    <citation type="journal article" date="2019" name="Sci. Rep.">
        <title>Draft genome of Tanacetum cinerariifolium, the natural source of mosquito coil.</title>
        <authorList>
            <person name="Yamashiro T."/>
            <person name="Shiraishi A."/>
            <person name="Satake H."/>
            <person name="Nakayama K."/>
        </authorList>
    </citation>
    <scope>NUCLEOTIDE SEQUENCE</scope>
</reference>
<dbReference type="EMBL" id="BKCJ010001462">
    <property type="protein sequence ID" value="GEU41620.1"/>
    <property type="molecule type" value="Genomic_DNA"/>
</dbReference>
<feature type="coiled-coil region" evidence="1">
    <location>
        <begin position="1117"/>
        <end position="1151"/>
    </location>
</feature>
<feature type="compositionally biased region" description="Polar residues" evidence="2">
    <location>
        <begin position="1024"/>
        <end position="1055"/>
    </location>
</feature>
<feature type="compositionally biased region" description="Basic and acidic residues" evidence="2">
    <location>
        <begin position="1844"/>
        <end position="1859"/>
    </location>
</feature>
<feature type="compositionally biased region" description="Polar residues" evidence="2">
    <location>
        <begin position="995"/>
        <end position="1005"/>
    </location>
</feature>
<dbReference type="SUPFAM" id="SSF53098">
    <property type="entry name" value="Ribonuclease H-like"/>
    <property type="match status" value="1"/>
</dbReference>
<feature type="region of interest" description="Disordered" evidence="2">
    <location>
        <begin position="1652"/>
        <end position="1682"/>
    </location>
</feature>
<evidence type="ECO:0000259" key="3">
    <source>
        <dbReference type="PROSITE" id="PS50994"/>
    </source>
</evidence>
<dbReference type="InterPro" id="IPR012337">
    <property type="entry name" value="RNaseH-like_sf"/>
</dbReference>
<feature type="domain" description="Integrase catalytic" evidence="3">
    <location>
        <begin position="113"/>
        <end position="279"/>
    </location>
</feature>
<dbReference type="CDD" id="cd09272">
    <property type="entry name" value="RNase_HI_RT_Ty1"/>
    <property type="match status" value="2"/>
</dbReference>
<evidence type="ECO:0000256" key="1">
    <source>
        <dbReference type="SAM" id="Coils"/>
    </source>
</evidence>
<dbReference type="PROSITE" id="PS50994">
    <property type="entry name" value="INTEGRASE"/>
    <property type="match status" value="1"/>
</dbReference>
<comment type="caution">
    <text evidence="4">The sequence shown here is derived from an EMBL/GenBank/DDBJ whole genome shotgun (WGS) entry which is preliminary data.</text>
</comment>
<evidence type="ECO:0000313" key="4">
    <source>
        <dbReference type="EMBL" id="GEU41620.1"/>
    </source>
</evidence>
<feature type="region of interest" description="Disordered" evidence="2">
    <location>
        <begin position="2082"/>
        <end position="2114"/>
    </location>
</feature>
<feature type="non-terminal residue" evidence="4">
    <location>
        <position position="1"/>
    </location>
</feature>
<name>A0A6L2JY55_TANCI</name>